<organism evidence="2 3">
    <name type="scientific">Providencia rettgeri</name>
    <dbReference type="NCBI Taxonomy" id="587"/>
    <lineage>
        <taxon>Bacteria</taxon>
        <taxon>Pseudomonadati</taxon>
        <taxon>Pseudomonadota</taxon>
        <taxon>Gammaproteobacteria</taxon>
        <taxon>Enterobacterales</taxon>
        <taxon>Morganellaceae</taxon>
        <taxon>Providencia</taxon>
    </lineage>
</organism>
<protein>
    <submittedName>
        <fullName evidence="2">Inner membrane protein ycdZ</fullName>
    </submittedName>
</protein>
<name>A0A379FU34_PRORE</name>
<dbReference type="AlphaFoldDB" id="A0A379FU34"/>
<reference evidence="2 3" key="1">
    <citation type="submission" date="2018-06" db="EMBL/GenBank/DDBJ databases">
        <authorList>
            <consortium name="Pathogen Informatics"/>
            <person name="Doyle S."/>
        </authorList>
    </citation>
    <scope>NUCLEOTIDE SEQUENCE [LARGE SCALE GENOMIC DNA]</scope>
    <source>
        <strain evidence="2 3">NCTC11801</strain>
    </source>
</reference>
<feature type="transmembrane region" description="Helical" evidence="1">
    <location>
        <begin position="52"/>
        <end position="71"/>
    </location>
</feature>
<keyword evidence="1" id="KW-0812">Transmembrane</keyword>
<proteinExistence type="predicted"/>
<dbReference type="InterPro" id="IPR009476">
    <property type="entry name" value="DUF1097"/>
</dbReference>
<keyword evidence="1" id="KW-1133">Transmembrane helix</keyword>
<keyword evidence="1" id="KW-0472">Membrane</keyword>
<dbReference type="Pfam" id="PF06496">
    <property type="entry name" value="DUF1097"/>
    <property type="match status" value="1"/>
</dbReference>
<sequence length="158" mass="17233">MHIVKLLFCLSLTTAILSGIWAWVADSLGLIGWAGFLGCTAYFAYPKDGIKGLGITALTVCSGVVWGLVILHSGDYLKQLPHFVGYFVTGIVAFLMCIQAKKQWLSYIPGTFVGTCTIFATEGVWLVTIQSLLIGVLFGFAMKKSGLWLFEKLSLDKN</sequence>
<feature type="transmembrane region" description="Helical" evidence="1">
    <location>
        <begin position="83"/>
        <end position="100"/>
    </location>
</feature>
<dbReference type="EMBL" id="UGTZ01000001">
    <property type="protein sequence ID" value="SUC31883.1"/>
    <property type="molecule type" value="Genomic_DNA"/>
</dbReference>
<evidence type="ECO:0000313" key="2">
    <source>
        <dbReference type="EMBL" id="SUC31883.1"/>
    </source>
</evidence>
<dbReference type="Proteomes" id="UP000254208">
    <property type="component" value="Unassembled WGS sequence"/>
</dbReference>
<feature type="transmembrane region" description="Helical" evidence="1">
    <location>
        <begin position="28"/>
        <end position="45"/>
    </location>
</feature>
<evidence type="ECO:0000313" key="3">
    <source>
        <dbReference type="Proteomes" id="UP000254208"/>
    </source>
</evidence>
<gene>
    <name evidence="2" type="primary">ycdZ</name>
    <name evidence="2" type="ORF">NCTC11801_02850</name>
</gene>
<evidence type="ECO:0000256" key="1">
    <source>
        <dbReference type="SAM" id="Phobius"/>
    </source>
</evidence>
<accession>A0A379FU34</accession>
<feature type="transmembrane region" description="Helical" evidence="1">
    <location>
        <begin position="112"/>
        <end position="141"/>
    </location>
</feature>